<dbReference type="GO" id="GO:0000930">
    <property type="term" value="C:gamma-tubulin complex"/>
    <property type="evidence" value="ECO:0007669"/>
    <property type="project" value="UniProtKB-ARBA"/>
</dbReference>
<name>A0A3N2PW10_SODAK</name>
<dbReference type="GO" id="GO:0005816">
    <property type="term" value="C:spindle pole body"/>
    <property type="evidence" value="ECO:0007669"/>
    <property type="project" value="UniProtKB-ARBA"/>
</dbReference>
<evidence type="ECO:0000259" key="8">
    <source>
        <dbReference type="Pfam" id="PF17681"/>
    </source>
</evidence>
<evidence type="ECO:0000313" key="9">
    <source>
        <dbReference type="EMBL" id="ROT38685.1"/>
    </source>
</evidence>
<dbReference type="STRING" id="1314773.A0A3N2PW10"/>
<dbReference type="GO" id="GO:0043015">
    <property type="term" value="F:gamma-tubulin binding"/>
    <property type="evidence" value="ECO:0007669"/>
    <property type="project" value="InterPro"/>
</dbReference>
<dbReference type="Gene3D" id="1.20.120.1900">
    <property type="entry name" value="Gamma-tubulin complex, C-terminal domain"/>
    <property type="match status" value="1"/>
</dbReference>
<comment type="subcellular location">
    <subcellularLocation>
        <location evidence="5">Cytoplasm</location>
        <location evidence="5">Cytoskeleton</location>
        <location evidence="5">Microtubule organizing center</location>
    </subcellularLocation>
</comment>
<dbReference type="FunFam" id="1.20.120.1900:FF:000013">
    <property type="entry name" value="Spindle pole body component"/>
    <property type="match status" value="1"/>
</dbReference>
<dbReference type="GO" id="GO:0051225">
    <property type="term" value="P:spindle assembly"/>
    <property type="evidence" value="ECO:0007669"/>
    <property type="project" value="TreeGrafter"/>
</dbReference>
<evidence type="ECO:0000256" key="3">
    <source>
        <dbReference type="ARBA" id="ARBA00022701"/>
    </source>
</evidence>
<feature type="domain" description="Gamma tubulin complex component C-terminal" evidence="7">
    <location>
        <begin position="595"/>
        <end position="967"/>
    </location>
</feature>
<evidence type="ECO:0000256" key="5">
    <source>
        <dbReference type="RuleBase" id="RU363050"/>
    </source>
</evidence>
<proteinExistence type="inferred from homology"/>
<dbReference type="Proteomes" id="UP000272025">
    <property type="component" value="Unassembled WGS sequence"/>
</dbReference>
<dbReference type="EMBL" id="ML119055">
    <property type="protein sequence ID" value="ROT38685.1"/>
    <property type="molecule type" value="Genomic_DNA"/>
</dbReference>
<accession>A0A3N2PW10</accession>
<keyword evidence="10" id="KW-1185">Reference proteome</keyword>
<dbReference type="GO" id="GO:0000278">
    <property type="term" value="P:mitotic cell cycle"/>
    <property type="evidence" value="ECO:0007669"/>
    <property type="project" value="TreeGrafter"/>
</dbReference>
<evidence type="ECO:0000256" key="1">
    <source>
        <dbReference type="ARBA" id="ARBA00010337"/>
    </source>
</evidence>
<evidence type="ECO:0000256" key="4">
    <source>
        <dbReference type="ARBA" id="ARBA00023212"/>
    </source>
</evidence>
<keyword evidence="3 5" id="KW-0493">Microtubule</keyword>
<dbReference type="InterPro" id="IPR007259">
    <property type="entry name" value="GCP"/>
</dbReference>
<dbReference type="OrthoDB" id="775571at2759"/>
<organism evidence="9 10">
    <name type="scientific">Sodiomyces alkalinus (strain CBS 110278 / VKM F-3762 / F11)</name>
    <name type="common">Alkaliphilic filamentous fungus</name>
    <dbReference type="NCBI Taxonomy" id="1314773"/>
    <lineage>
        <taxon>Eukaryota</taxon>
        <taxon>Fungi</taxon>
        <taxon>Dikarya</taxon>
        <taxon>Ascomycota</taxon>
        <taxon>Pezizomycotina</taxon>
        <taxon>Sordariomycetes</taxon>
        <taxon>Hypocreomycetidae</taxon>
        <taxon>Glomerellales</taxon>
        <taxon>Plectosphaerellaceae</taxon>
        <taxon>Sodiomyces</taxon>
    </lineage>
</organism>
<dbReference type="GO" id="GO:0031122">
    <property type="term" value="P:cytoplasmic microtubule organization"/>
    <property type="evidence" value="ECO:0007669"/>
    <property type="project" value="TreeGrafter"/>
</dbReference>
<dbReference type="PANTHER" id="PTHR19302">
    <property type="entry name" value="GAMMA TUBULIN COMPLEX PROTEIN"/>
    <property type="match status" value="1"/>
</dbReference>
<dbReference type="RefSeq" id="XP_028466491.1">
    <property type="nucleotide sequence ID" value="XM_028609175.1"/>
</dbReference>
<dbReference type="Pfam" id="PF17681">
    <property type="entry name" value="GCP_N_terminal"/>
    <property type="match status" value="1"/>
</dbReference>
<dbReference type="GO" id="GO:0000922">
    <property type="term" value="C:spindle pole"/>
    <property type="evidence" value="ECO:0007669"/>
    <property type="project" value="InterPro"/>
</dbReference>
<keyword evidence="2 5" id="KW-0963">Cytoplasm</keyword>
<evidence type="ECO:0000313" key="10">
    <source>
        <dbReference type="Proteomes" id="UP000272025"/>
    </source>
</evidence>
<keyword evidence="4 5" id="KW-0206">Cytoskeleton</keyword>
<dbReference type="GO" id="GO:0007020">
    <property type="term" value="P:microtubule nucleation"/>
    <property type="evidence" value="ECO:0007669"/>
    <property type="project" value="InterPro"/>
</dbReference>
<evidence type="ECO:0000256" key="2">
    <source>
        <dbReference type="ARBA" id="ARBA00022490"/>
    </source>
</evidence>
<feature type="domain" description="Gamma tubulin complex component protein N-terminal" evidence="8">
    <location>
        <begin position="180"/>
        <end position="441"/>
    </location>
</feature>
<comment type="similarity">
    <text evidence="1 5">Belongs to the TUBGCP family.</text>
</comment>
<dbReference type="InterPro" id="IPR041470">
    <property type="entry name" value="GCP_N"/>
</dbReference>
<dbReference type="InterPro" id="IPR042241">
    <property type="entry name" value="GCP_C_sf"/>
</dbReference>
<feature type="region of interest" description="Disordered" evidence="6">
    <location>
        <begin position="673"/>
        <end position="695"/>
    </location>
</feature>
<dbReference type="InterPro" id="IPR040457">
    <property type="entry name" value="GCP_C"/>
</dbReference>
<dbReference type="GO" id="GO:0051321">
    <property type="term" value="P:meiotic cell cycle"/>
    <property type="evidence" value="ECO:0007669"/>
    <property type="project" value="TreeGrafter"/>
</dbReference>
<gene>
    <name evidence="9" type="ORF">SODALDRAFT_311589</name>
</gene>
<dbReference type="GeneID" id="39577653"/>
<reference evidence="9 10" key="1">
    <citation type="journal article" date="2018" name="Mol. Ecol.">
        <title>The obligate alkalophilic soda-lake fungus Sodiomyces alkalinus has shifted to a protein diet.</title>
        <authorList>
            <person name="Grum-Grzhimaylo A.A."/>
            <person name="Falkoski D.L."/>
            <person name="van den Heuvel J."/>
            <person name="Valero-Jimenez C.A."/>
            <person name="Min B."/>
            <person name="Choi I.G."/>
            <person name="Lipzen A."/>
            <person name="Daum C.G."/>
            <person name="Aanen D.K."/>
            <person name="Tsang A."/>
            <person name="Henrissat B."/>
            <person name="Bilanenko E.N."/>
            <person name="de Vries R.P."/>
            <person name="van Kan J.A.L."/>
            <person name="Grigoriev I.V."/>
            <person name="Debets A.J.M."/>
        </authorList>
    </citation>
    <scope>NUCLEOTIDE SEQUENCE [LARGE SCALE GENOMIC DNA]</scope>
    <source>
        <strain evidence="9 10">F11</strain>
    </source>
</reference>
<protein>
    <recommendedName>
        <fullName evidence="5">Spindle pole body component</fullName>
    </recommendedName>
</protein>
<dbReference type="Pfam" id="PF04130">
    <property type="entry name" value="GCP_C_terminal"/>
    <property type="match status" value="1"/>
</dbReference>
<dbReference type="GO" id="GO:0005874">
    <property type="term" value="C:microtubule"/>
    <property type="evidence" value="ECO:0007669"/>
    <property type="project" value="UniProtKB-KW"/>
</dbReference>
<feature type="compositionally biased region" description="Basic and acidic residues" evidence="6">
    <location>
        <begin position="673"/>
        <end position="694"/>
    </location>
</feature>
<evidence type="ECO:0000256" key="6">
    <source>
        <dbReference type="SAM" id="MobiDB-lite"/>
    </source>
</evidence>
<evidence type="ECO:0000259" key="7">
    <source>
        <dbReference type="Pfam" id="PF04130"/>
    </source>
</evidence>
<sequence>MSDEHDRDGNVFFAVPDFWKSSKWLHQDEDSQLAEPTKSSTSFFTLDLNDRERPSIFHVPPIECNNFFVLPDTGHADNDDDTPLPTASLECDDKPHLEGQDEVDRTDIDGDFWLYPGKPAPSAPEYRTWEAFTGSAAEQDKPVFVTEAGPGAFDALISLHGDPLRLGSADYTPVDPGPYLDALLFLALGRESVFFSWHGHSRSFEPTLPKARLPGYSGRVLQGVQDRCLRCGNAIRNLKTFADHAYSTDPTPCRVALASALDKALLVVQSHVAHLDQNPRSIIQLESVIYRVSELAVYLETLITKIRREHLDEDVLSLIFEQAQSAEYGHDYIRHTMRELLQRVTRPWLDFLEEWIGTQLELGIPLSKHHVGKRKGFIKVESEVYVDDLGLEVENLDFHLDTSRMPPFMPDDVVQAIFETGRNLRFIRSSHPEHFLAHPYSETIKTPTVRWQFDWDSIYQFERDVRSYEQTLLDAIQAHGVGGSSHNEASMQAQETSRYELCLFGRDEEELERRLLQSMATLSQPNHAVPSDDDLVQAVRRCLSADEPHEINIRSDFSSPHWSLLPVLSLGPIVFTQTRIIGRESLKLLFNAHDLRGHLRLQRDYFLCRNGMFCSRLSHALFDPDLETAERTAGVARQGGVMGLRLSGRDTWPPASSELRLALMGVLTETYEDPAKQRQTGEHGRKPGDTKEVPSDLSFTVRDLSSEEIDKCIDPDGLEALDFLRLAYKPPSALASIITPMVLAQYDRVFWLLLRVLRMLYTVNQLFRDVTARESRWRDPDNASVRFCLEARHFVSSLSSYFLDVGIEMPWRDFERKLDTVEGELLDCREGAVPNSDLSPDRLRELHVSVLERIMSALILRKRHQPVLKLLDDIFRVILCFAKLSRLHAEGLNVGRDQEKPAELYKVFRRNVEVFLTVCRGMAEKTSNRGHRSEGSKTKAWDERGLGVQEDSPIAQLLVKLDMLDYYSSK</sequence>
<dbReference type="AlphaFoldDB" id="A0A3N2PW10"/>
<dbReference type="GO" id="GO:0051011">
    <property type="term" value="F:microtubule minus-end binding"/>
    <property type="evidence" value="ECO:0007669"/>
    <property type="project" value="TreeGrafter"/>
</dbReference>
<dbReference type="PANTHER" id="PTHR19302:SF70">
    <property type="entry name" value="GAMMA-TUBULIN COMPLEX COMPONENT 6"/>
    <property type="match status" value="1"/>
</dbReference>